<dbReference type="Proteomes" id="UP000298782">
    <property type="component" value="Chromosome"/>
</dbReference>
<dbReference type="SUPFAM" id="SSF81301">
    <property type="entry name" value="Nucleotidyltransferase"/>
    <property type="match status" value="1"/>
</dbReference>
<feature type="binding site" evidence="11">
    <location>
        <position position="23"/>
    </location>
    <ligand>
        <name>Mg(2+)</name>
        <dbReference type="ChEBI" id="CHEBI:18420"/>
    </ligand>
</feature>
<organism evidence="14 15">
    <name type="scientific">Buchnera aphidicola</name>
    <name type="common">Thelaxes californica</name>
    <dbReference type="NCBI Taxonomy" id="1315998"/>
    <lineage>
        <taxon>Bacteria</taxon>
        <taxon>Pseudomonadati</taxon>
        <taxon>Pseudomonadota</taxon>
        <taxon>Gammaproteobacteria</taxon>
        <taxon>Enterobacterales</taxon>
        <taxon>Erwiniaceae</taxon>
        <taxon>Buchnera</taxon>
    </lineage>
</organism>
<name>A0A4D6YA17_9GAMM</name>
<feature type="domain" description="Poly A polymerase head" evidence="12">
    <location>
        <begin position="3"/>
        <end position="122"/>
    </location>
</feature>
<keyword evidence="9 11" id="KW-0460">Magnesium</keyword>
<dbReference type="Gene3D" id="1.10.3090.10">
    <property type="entry name" value="cca-adding enzyme, domain 2"/>
    <property type="match status" value="1"/>
</dbReference>
<feature type="binding site" evidence="11">
    <location>
        <position position="91"/>
    </location>
    <ligand>
        <name>CTP</name>
        <dbReference type="ChEBI" id="CHEBI:37563"/>
    </ligand>
</feature>
<keyword evidence="6 11" id="KW-0547">Nucleotide-binding</keyword>
<evidence type="ECO:0000313" key="14">
    <source>
        <dbReference type="EMBL" id="QCI26607.1"/>
    </source>
</evidence>
<reference evidence="14 15" key="2">
    <citation type="submission" date="2019-05" db="EMBL/GenBank/DDBJ databases">
        <title>Genome evolution of the obligate endosymbiont Buchnera aphidicola.</title>
        <authorList>
            <person name="Moran N.A."/>
        </authorList>
    </citation>
    <scope>NUCLEOTIDE SEQUENCE [LARGE SCALE GENOMIC DNA]</scope>
    <source>
        <strain evidence="14 15">Tca</strain>
    </source>
</reference>
<feature type="binding site" evidence="11">
    <location>
        <position position="11"/>
    </location>
    <ligand>
        <name>CTP</name>
        <dbReference type="ChEBI" id="CHEBI:37563"/>
    </ligand>
</feature>
<keyword evidence="3 11" id="KW-0819">tRNA processing</keyword>
<dbReference type="Pfam" id="PF12627">
    <property type="entry name" value="PolyA_pol_RNAbd"/>
    <property type="match status" value="1"/>
</dbReference>
<feature type="binding site" evidence="11">
    <location>
        <position position="91"/>
    </location>
    <ligand>
        <name>ATP</name>
        <dbReference type="ChEBI" id="CHEBI:30616"/>
    </ligand>
</feature>
<keyword evidence="10 11" id="KW-0694">RNA-binding</keyword>
<feature type="binding site" evidence="11">
    <location>
        <position position="140"/>
    </location>
    <ligand>
        <name>ATP</name>
        <dbReference type="ChEBI" id="CHEBI:30616"/>
    </ligand>
</feature>
<dbReference type="GO" id="GO:0042245">
    <property type="term" value="P:RNA repair"/>
    <property type="evidence" value="ECO:0007669"/>
    <property type="project" value="UniProtKB-KW"/>
</dbReference>
<dbReference type="GO" id="GO:0005524">
    <property type="term" value="F:ATP binding"/>
    <property type="evidence" value="ECO:0007669"/>
    <property type="project" value="UniProtKB-UniRule"/>
</dbReference>
<evidence type="ECO:0000256" key="1">
    <source>
        <dbReference type="ARBA" id="ARBA00001946"/>
    </source>
</evidence>
<dbReference type="SUPFAM" id="SSF81891">
    <property type="entry name" value="Poly A polymerase C-terminal region-like"/>
    <property type="match status" value="1"/>
</dbReference>
<evidence type="ECO:0000256" key="6">
    <source>
        <dbReference type="ARBA" id="ARBA00022741"/>
    </source>
</evidence>
<evidence type="ECO:0000256" key="3">
    <source>
        <dbReference type="ARBA" id="ARBA00022694"/>
    </source>
</evidence>
<keyword evidence="4 11" id="KW-0548">Nucleotidyltransferase</keyword>
<dbReference type="CDD" id="cd05398">
    <property type="entry name" value="NT_ClassII-CCAase"/>
    <property type="match status" value="1"/>
</dbReference>
<comment type="catalytic activity">
    <reaction evidence="11">
        <text>a tRNA with a 3' CCA end + 2 CTP + ATP = a tRNA with a 3' CCACCA end + 3 diphosphate</text>
        <dbReference type="Rhea" id="RHEA:76235"/>
        <dbReference type="Rhea" id="RHEA-COMP:10468"/>
        <dbReference type="Rhea" id="RHEA-COMP:18655"/>
        <dbReference type="ChEBI" id="CHEBI:30616"/>
        <dbReference type="ChEBI" id="CHEBI:33019"/>
        <dbReference type="ChEBI" id="CHEBI:37563"/>
        <dbReference type="ChEBI" id="CHEBI:83071"/>
        <dbReference type="ChEBI" id="CHEBI:195187"/>
    </reaction>
</comment>
<evidence type="ECO:0000256" key="4">
    <source>
        <dbReference type="ARBA" id="ARBA00022695"/>
    </source>
</evidence>
<dbReference type="GO" id="GO:0000287">
    <property type="term" value="F:magnesium ion binding"/>
    <property type="evidence" value="ECO:0007669"/>
    <property type="project" value="UniProtKB-UniRule"/>
</dbReference>
<sequence>MKIYLVGGAVRNFLLGLSITDNDWVVVGATPDYFLRRKYKKVGKQFPVFLHPTTNEEYALARTEKKSGLGYGGFSVNFSSSITLKEDLYRRDLTINAIARDEKNNFLDPFNGRQDLNLRVLRHISPAFSEDPLRILRVARFLAEFFHMGFIIAQETFKLICYMVETKELVYLEPYRIWKETEKAMKTKNPHVYFMTLQRCCAVNHLFPELYMLWNHSFLYYKNFIKDNFFLRNLALISQISNKIEIRFASLFQIQHISLLNNHLIKKDFNNKNYIFILKKFFKRLCFPIYVRNLSLFVFKYHYFIMNIQYQSSQDILNFFYSIGAWRNPKIINSFCILMKIYLKNFMNYFETRNQISIVDIGFLRKSFCIAQSVSISKILDEGFRGKQISDELFKRRVYVLQKWRSKY</sequence>
<keyword evidence="15" id="KW-1185">Reference proteome</keyword>
<keyword evidence="7 11" id="KW-0692">RNA repair</keyword>
<evidence type="ECO:0000256" key="8">
    <source>
        <dbReference type="ARBA" id="ARBA00022840"/>
    </source>
</evidence>
<dbReference type="EC" id="2.7.7.72" evidence="11"/>
<keyword evidence="2 11" id="KW-0808">Transferase</keyword>
<dbReference type="RefSeq" id="WP_158353087.1">
    <property type="nucleotide sequence ID" value="NZ_CP034852.1"/>
</dbReference>
<evidence type="ECO:0000256" key="11">
    <source>
        <dbReference type="HAMAP-Rule" id="MF_01262"/>
    </source>
</evidence>
<dbReference type="InterPro" id="IPR043519">
    <property type="entry name" value="NT_sf"/>
</dbReference>
<feature type="binding site" evidence="11">
    <location>
        <position position="140"/>
    </location>
    <ligand>
        <name>CTP</name>
        <dbReference type="ChEBI" id="CHEBI:37563"/>
    </ligand>
</feature>
<evidence type="ECO:0000256" key="10">
    <source>
        <dbReference type="ARBA" id="ARBA00022884"/>
    </source>
</evidence>
<feature type="binding site" evidence="11">
    <location>
        <position position="137"/>
    </location>
    <ligand>
        <name>ATP</name>
        <dbReference type="ChEBI" id="CHEBI:30616"/>
    </ligand>
</feature>
<comment type="cofactor">
    <cofactor evidence="1 11">
        <name>Mg(2+)</name>
        <dbReference type="ChEBI" id="CHEBI:18420"/>
    </cofactor>
</comment>
<keyword evidence="8 11" id="KW-0067">ATP-binding</keyword>
<dbReference type="EMBL" id="CP034852">
    <property type="protein sequence ID" value="QCI26607.1"/>
    <property type="molecule type" value="Genomic_DNA"/>
</dbReference>
<protein>
    <recommendedName>
        <fullName evidence="11">CCA-adding enzyme</fullName>
        <ecNumber evidence="11">2.7.7.72</ecNumber>
    </recommendedName>
    <alternativeName>
        <fullName evidence="11">CCA tRNA nucleotidyltransferase</fullName>
    </alternativeName>
    <alternativeName>
        <fullName evidence="11">tRNA CCA-pyrophosphorylase</fullName>
    </alternativeName>
    <alternativeName>
        <fullName evidence="11">tRNA adenylyl-/cytidylyl- transferase</fullName>
    </alternativeName>
    <alternativeName>
        <fullName evidence="11">tRNA nucleotidyltransferase</fullName>
    </alternativeName>
    <alternativeName>
        <fullName evidence="11">tRNA-NT</fullName>
    </alternativeName>
</protein>
<evidence type="ECO:0000256" key="7">
    <source>
        <dbReference type="ARBA" id="ARBA00022800"/>
    </source>
</evidence>
<accession>A0A4D6YA17</accession>
<comment type="catalytic activity">
    <reaction evidence="11">
        <text>a tRNA precursor + 2 CTP + ATP = a tRNA with a 3' CCA end + 3 diphosphate</text>
        <dbReference type="Rhea" id="RHEA:14433"/>
        <dbReference type="Rhea" id="RHEA-COMP:10465"/>
        <dbReference type="Rhea" id="RHEA-COMP:10468"/>
        <dbReference type="ChEBI" id="CHEBI:30616"/>
        <dbReference type="ChEBI" id="CHEBI:33019"/>
        <dbReference type="ChEBI" id="CHEBI:37563"/>
        <dbReference type="ChEBI" id="CHEBI:74896"/>
        <dbReference type="ChEBI" id="CHEBI:83071"/>
        <dbReference type="EC" id="2.7.7.72"/>
    </reaction>
</comment>
<evidence type="ECO:0000313" key="15">
    <source>
        <dbReference type="Proteomes" id="UP000298782"/>
    </source>
</evidence>
<keyword evidence="5 11" id="KW-0479">Metal-binding</keyword>
<proteinExistence type="inferred from homology"/>
<dbReference type="PANTHER" id="PTHR47545">
    <property type="entry name" value="MULTIFUNCTIONAL CCA PROTEIN"/>
    <property type="match status" value="1"/>
</dbReference>
<evidence type="ECO:0000256" key="2">
    <source>
        <dbReference type="ARBA" id="ARBA00022679"/>
    </source>
</evidence>
<dbReference type="InterPro" id="IPR002646">
    <property type="entry name" value="PolA_pol_head_dom"/>
</dbReference>
<dbReference type="PANTHER" id="PTHR47545:SF1">
    <property type="entry name" value="MULTIFUNCTIONAL CCA PROTEIN"/>
    <property type="match status" value="1"/>
</dbReference>
<feature type="binding site" evidence="11">
    <location>
        <position position="11"/>
    </location>
    <ligand>
        <name>ATP</name>
        <dbReference type="ChEBI" id="CHEBI:30616"/>
    </ligand>
</feature>
<dbReference type="InterPro" id="IPR012006">
    <property type="entry name" value="CCA_bact"/>
</dbReference>
<comment type="miscellaneous">
    <text evidence="11">A single active site specifically recognizes both ATP and CTP and is responsible for their addition.</text>
</comment>
<dbReference type="InterPro" id="IPR050124">
    <property type="entry name" value="tRNA_CCA-adding_enzyme"/>
</dbReference>
<evidence type="ECO:0000259" key="12">
    <source>
        <dbReference type="Pfam" id="PF01743"/>
    </source>
</evidence>
<feature type="domain" description="tRNA nucleotidyltransferase/poly(A) polymerase RNA and SrmB- binding" evidence="13">
    <location>
        <begin position="149"/>
        <end position="210"/>
    </location>
</feature>
<feature type="binding site" evidence="11">
    <location>
        <position position="8"/>
    </location>
    <ligand>
        <name>ATP</name>
        <dbReference type="ChEBI" id="CHEBI:30616"/>
    </ligand>
</feature>
<feature type="binding site" evidence="11">
    <location>
        <position position="21"/>
    </location>
    <ligand>
        <name>Mg(2+)</name>
        <dbReference type="ChEBI" id="CHEBI:18420"/>
    </ligand>
</feature>
<dbReference type="Pfam" id="PF01743">
    <property type="entry name" value="PolyA_pol"/>
    <property type="match status" value="1"/>
</dbReference>
<reference evidence="14 15" key="1">
    <citation type="submission" date="2018-12" db="EMBL/GenBank/DDBJ databases">
        <authorList>
            <person name="Chong R.A."/>
        </authorList>
    </citation>
    <scope>NUCLEOTIDE SEQUENCE [LARGE SCALE GENOMIC DNA]</scope>
    <source>
        <strain evidence="14 15">Tca</strain>
    </source>
</reference>
<comment type="function">
    <text evidence="11">Catalyzes the addition and repair of the essential 3'-terminal CCA sequence in tRNAs without using a nucleic acid template. Adds these three nucleotides in the order of C, C, and A to the tRNA nucleotide-73, using CTP and ATP as substrates and producing inorganic pyrophosphate. tRNA 3'-terminal CCA addition is required both for tRNA processing and repair. Also involved in tRNA surveillance by mediating tandem CCA addition to generate a CCACCA at the 3' terminus of unstable tRNAs. While stable tRNAs receive only 3'-terminal CCA, unstable tRNAs are marked with CCACCA and rapidly degraded.</text>
</comment>
<dbReference type="OrthoDB" id="9805698at2"/>
<feature type="binding site" evidence="11">
    <location>
        <position position="137"/>
    </location>
    <ligand>
        <name>CTP</name>
        <dbReference type="ChEBI" id="CHEBI:37563"/>
    </ligand>
</feature>
<dbReference type="Gene3D" id="3.30.460.10">
    <property type="entry name" value="Beta Polymerase, domain 2"/>
    <property type="match status" value="1"/>
</dbReference>
<dbReference type="HAMAP" id="MF_01262">
    <property type="entry name" value="CCA_bact_type2"/>
    <property type="match status" value="1"/>
</dbReference>
<gene>
    <name evidence="11" type="primary">cca</name>
    <name evidence="14" type="ORF">D9V80_00270</name>
</gene>
<dbReference type="GO" id="GO:0001680">
    <property type="term" value="P:tRNA 3'-terminal CCA addition"/>
    <property type="evidence" value="ECO:0007669"/>
    <property type="project" value="UniProtKB-UniRule"/>
</dbReference>
<comment type="similarity">
    <text evidence="11">Belongs to the tRNA nucleotidyltransferase/poly(A) polymerase family. Bacterial CCA-adding enzyme type 2 subfamily.</text>
</comment>
<dbReference type="GO" id="GO:0160016">
    <property type="term" value="F:CCACCA tRNA nucleotidyltransferase activity"/>
    <property type="evidence" value="ECO:0007669"/>
    <property type="project" value="RHEA"/>
</dbReference>
<evidence type="ECO:0000256" key="9">
    <source>
        <dbReference type="ARBA" id="ARBA00022842"/>
    </source>
</evidence>
<dbReference type="AlphaFoldDB" id="A0A4D6YA17"/>
<dbReference type="InterPro" id="IPR032828">
    <property type="entry name" value="PolyA_RNA-bd"/>
</dbReference>
<dbReference type="GO" id="GO:0004810">
    <property type="term" value="F:CCA tRNA nucleotidyltransferase activity"/>
    <property type="evidence" value="ECO:0007669"/>
    <property type="project" value="UniProtKB-UniRule"/>
</dbReference>
<evidence type="ECO:0000256" key="5">
    <source>
        <dbReference type="ARBA" id="ARBA00022723"/>
    </source>
</evidence>
<feature type="binding site" evidence="11">
    <location>
        <position position="8"/>
    </location>
    <ligand>
        <name>CTP</name>
        <dbReference type="ChEBI" id="CHEBI:37563"/>
    </ligand>
</feature>
<evidence type="ECO:0000259" key="13">
    <source>
        <dbReference type="Pfam" id="PF12627"/>
    </source>
</evidence>
<dbReference type="GO" id="GO:0000049">
    <property type="term" value="F:tRNA binding"/>
    <property type="evidence" value="ECO:0007669"/>
    <property type="project" value="UniProtKB-UniRule"/>
</dbReference>
<dbReference type="PIRSF" id="PIRSF000813">
    <property type="entry name" value="CCA_bact"/>
    <property type="match status" value="1"/>
</dbReference>